<protein>
    <submittedName>
        <fullName evidence="2">Uncharacterized protein</fullName>
    </submittedName>
</protein>
<gene>
    <name evidence="2" type="ORF">Hypma_006213</name>
</gene>
<comment type="caution">
    <text evidence="2">The sequence shown here is derived from an EMBL/GenBank/DDBJ whole genome shotgun (WGS) entry which is preliminary data.</text>
</comment>
<evidence type="ECO:0000313" key="2">
    <source>
        <dbReference type="EMBL" id="RDB26300.1"/>
    </source>
</evidence>
<name>A0A369JYJ5_HYPMA</name>
<reference evidence="2" key="1">
    <citation type="submission" date="2018-04" db="EMBL/GenBank/DDBJ databases">
        <title>Whole genome sequencing of Hypsizygus marmoreus.</title>
        <authorList>
            <person name="Choi I.-G."/>
            <person name="Min B."/>
            <person name="Kim J.-G."/>
            <person name="Kim S."/>
            <person name="Oh Y.-L."/>
            <person name="Kong W.-S."/>
            <person name="Park H."/>
            <person name="Jeong J."/>
            <person name="Song E.-S."/>
        </authorList>
    </citation>
    <scope>NUCLEOTIDE SEQUENCE [LARGE SCALE GENOMIC DNA]</scope>
    <source>
        <strain evidence="2">51987-8</strain>
    </source>
</reference>
<organism evidence="2 3">
    <name type="scientific">Hypsizygus marmoreus</name>
    <name type="common">White beech mushroom</name>
    <name type="synonym">Agaricus marmoreus</name>
    <dbReference type="NCBI Taxonomy" id="39966"/>
    <lineage>
        <taxon>Eukaryota</taxon>
        <taxon>Fungi</taxon>
        <taxon>Dikarya</taxon>
        <taxon>Basidiomycota</taxon>
        <taxon>Agaricomycotina</taxon>
        <taxon>Agaricomycetes</taxon>
        <taxon>Agaricomycetidae</taxon>
        <taxon>Agaricales</taxon>
        <taxon>Tricholomatineae</taxon>
        <taxon>Lyophyllaceae</taxon>
        <taxon>Hypsizygus</taxon>
    </lineage>
</organism>
<dbReference type="InParanoid" id="A0A369JYJ5"/>
<keyword evidence="3" id="KW-1185">Reference proteome</keyword>
<dbReference type="AlphaFoldDB" id="A0A369JYJ5"/>
<dbReference type="Proteomes" id="UP000076154">
    <property type="component" value="Unassembled WGS sequence"/>
</dbReference>
<dbReference type="EMBL" id="LUEZ02000040">
    <property type="protein sequence ID" value="RDB26300.1"/>
    <property type="molecule type" value="Genomic_DNA"/>
</dbReference>
<feature type="region of interest" description="Disordered" evidence="1">
    <location>
        <begin position="115"/>
        <end position="141"/>
    </location>
</feature>
<sequence>MDSLNSNPQRVVLPPCRLLLEEVDAAARKTAMPLDAQPQHAHLSRGHLCYILNDVPNVSFDKNKDEASSFCSISSDGYDADNDPFYDNDANSCSTSSSRDSIPSSADFMDCPDLVPPKGIRQREDTSFASMKPNSESSISKESVIKPIKEGMGKASVTGVTAFKEKFPCTSKHCLKAQYMTSLIDRRASVPTPSRSSSTDSSITASSFASSESSVSVVEHGPDSEKIHFWLPVSYSAVEFLVPEEGEKSMGIAVDDILQSGGACIPAPDVPAHKYWRQTAKRGETINLTVHWKGYADEMLYPIQVKCDCGFDITRAQLALEIAQAQQLYFATHEIEESYREPAGNTDPFHRSKFIVKDHHSLRLILLQSPDLKGVTWRASHAIVDRDTFKLANPKPKPQPKKPHPSDALAQGLIPCVWVERRSCKCHNCNAVRVIRLAAEGEPNSG</sequence>
<feature type="region of interest" description="Disordered" evidence="1">
    <location>
        <begin position="388"/>
        <end position="407"/>
    </location>
</feature>
<accession>A0A369JYJ5</accession>
<proteinExistence type="predicted"/>
<evidence type="ECO:0000313" key="3">
    <source>
        <dbReference type="Proteomes" id="UP000076154"/>
    </source>
</evidence>
<evidence type="ECO:0000256" key="1">
    <source>
        <dbReference type="SAM" id="MobiDB-lite"/>
    </source>
</evidence>
<dbReference type="OrthoDB" id="3066702at2759"/>